<name>A0AA86N2F8_9BACT</name>
<dbReference type="RefSeq" id="WP_289270902.1">
    <property type="nucleotide sequence ID" value="NZ_OX365700.1"/>
</dbReference>
<sequence>MSEHVIRVGILHRHRLLRESLACYLSQRETISVVYAASEWELDGRALSELHAQVFLLECDKASREPMQAAKQLHAYAPESKILMLDVPDREADILSCIEDAGASGYLLRDASADDVLRAVEALARGETLCSPRIAHLLCSRISTLAQRDGGAGLDDDAGLTRREREIIGLIERGLCNKEIAVHLCIEVQTVKNHVHNILDKLQLQDRREAARYARERGLVARGH</sequence>
<keyword evidence="6" id="KW-1185">Reference proteome</keyword>
<dbReference type="InterPro" id="IPR011006">
    <property type="entry name" value="CheY-like_superfamily"/>
</dbReference>
<evidence type="ECO:0000313" key="6">
    <source>
        <dbReference type="Proteomes" id="UP001179121"/>
    </source>
</evidence>
<dbReference type="CDD" id="cd06170">
    <property type="entry name" value="LuxR_C_like"/>
    <property type="match status" value="1"/>
</dbReference>
<feature type="domain" description="HTH luxR-type" evidence="3">
    <location>
        <begin position="153"/>
        <end position="218"/>
    </location>
</feature>
<dbReference type="InterPro" id="IPR039420">
    <property type="entry name" value="WalR-like"/>
</dbReference>
<dbReference type="Proteomes" id="UP001179121">
    <property type="component" value="Chromosome"/>
</dbReference>
<evidence type="ECO:0000259" key="4">
    <source>
        <dbReference type="PROSITE" id="PS50110"/>
    </source>
</evidence>
<protein>
    <submittedName>
        <fullName evidence="5">Transcriptional regulatory protein LiaR</fullName>
    </submittedName>
</protein>
<dbReference type="GO" id="GO:0006355">
    <property type="term" value="P:regulation of DNA-templated transcription"/>
    <property type="evidence" value="ECO:0007669"/>
    <property type="project" value="InterPro"/>
</dbReference>
<evidence type="ECO:0000259" key="3">
    <source>
        <dbReference type="PROSITE" id="PS50043"/>
    </source>
</evidence>
<dbReference type="GO" id="GO:0000160">
    <property type="term" value="P:phosphorelay signal transduction system"/>
    <property type="evidence" value="ECO:0007669"/>
    <property type="project" value="InterPro"/>
</dbReference>
<dbReference type="InterPro" id="IPR000792">
    <property type="entry name" value="Tscrpt_reg_LuxR_C"/>
</dbReference>
<evidence type="ECO:0000313" key="5">
    <source>
        <dbReference type="EMBL" id="CAI4033578.1"/>
    </source>
</evidence>
<dbReference type="PRINTS" id="PR00038">
    <property type="entry name" value="HTHLUXR"/>
</dbReference>
<dbReference type="PANTHER" id="PTHR43214">
    <property type="entry name" value="TWO-COMPONENT RESPONSE REGULATOR"/>
    <property type="match status" value="1"/>
</dbReference>
<dbReference type="InterPro" id="IPR001789">
    <property type="entry name" value="Sig_transdc_resp-reg_receiver"/>
</dbReference>
<dbReference type="GO" id="GO:0003677">
    <property type="term" value="F:DNA binding"/>
    <property type="evidence" value="ECO:0007669"/>
    <property type="project" value="UniProtKB-KW"/>
</dbReference>
<dbReference type="PROSITE" id="PS50110">
    <property type="entry name" value="RESPONSE_REGULATORY"/>
    <property type="match status" value="1"/>
</dbReference>
<gene>
    <name evidence="5" type="ORF">DNFV4_04019</name>
</gene>
<dbReference type="SMART" id="SM00421">
    <property type="entry name" value="HTH_LUXR"/>
    <property type="match status" value="1"/>
</dbReference>
<dbReference type="Gene3D" id="3.40.50.2300">
    <property type="match status" value="1"/>
</dbReference>
<dbReference type="PROSITE" id="PS00622">
    <property type="entry name" value="HTH_LUXR_1"/>
    <property type="match status" value="1"/>
</dbReference>
<dbReference type="Pfam" id="PF00196">
    <property type="entry name" value="GerE"/>
    <property type="match status" value="1"/>
</dbReference>
<dbReference type="PROSITE" id="PS50043">
    <property type="entry name" value="HTH_LUXR_2"/>
    <property type="match status" value="1"/>
</dbReference>
<accession>A0AA86N2F8</accession>
<reference evidence="5" key="1">
    <citation type="submission" date="2022-10" db="EMBL/GenBank/DDBJ databases">
        <authorList>
            <person name="Koch H."/>
        </authorList>
    </citation>
    <scope>NUCLEOTIDE SEQUENCE</scope>
    <source>
        <strain evidence="5">DNF</strain>
    </source>
</reference>
<proteinExistence type="predicted"/>
<organism evidence="5 6">
    <name type="scientific">Nitrospira tepida</name>
    <dbReference type="NCBI Taxonomy" id="2973512"/>
    <lineage>
        <taxon>Bacteria</taxon>
        <taxon>Pseudomonadati</taxon>
        <taxon>Nitrospirota</taxon>
        <taxon>Nitrospiria</taxon>
        <taxon>Nitrospirales</taxon>
        <taxon>Nitrospiraceae</taxon>
        <taxon>Nitrospira</taxon>
    </lineage>
</organism>
<dbReference type="SUPFAM" id="SSF52172">
    <property type="entry name" value="CheY-like"/>
    <property type="match status" value="1"/>
</dbReference>
<evidence type="ECO:0000256" key="1">
    <source>
        <dbReference type="ARBA" id="ARBA00023125"/>
    </source>
</evidence>
<dbReference type="PANTHER" id="PTHR43214:SF43">
    <property type="entry name" value="TWO-COMPONENT RESPONSE REGULATOR"/>
    <property type="match status" value="1"/>
</dbReference>
<dbReference type="AlphaFoldDB" id="A0AA86N2F8"/>
<dbReference type="KEGG" id="nti:DNFV4_04019"/>
<evidence type="ECO:0000256" key="2">
    <source>
        <dbReference type="PROSITE-ProRule" id="PRU00169"/>
    </source>
</evidence>
<feature type="domain" description="Response regulatory" evidence="4">
    <location>
        <begin position="7"/>
        <end position="124"/>
    </location>
</feature>
<dbReference type="InterPro" id="IPR016032">
    <property type="entry name" value="Sig_transdc_resp-reg_C-effctor"/>
</dbReference>
<dbReference type="SUPFAM" id="SSF46894">
    <property type="entry name" value="C-terminal effector domain of the bipartite response regulators"/>
    <property type="match status" value="1"/>
</dbReference>
<comment type="caution">
    <text evidence="2">Lacks conserved residue(s) required for the propagation of feature annotation.</text>
</comment>
<dbReference type="EMBL" id="OX365700">
    <property type="protein sequence ID" value="CAI4033578.1"/>
    <property type="molecule type" value="Genomic_DNA"/>
</dbReference>
<keyword evidence="1" id="KW-0238">DNA-binding</keyword>